<dbReference type="EMBL" id="FOXX01000003">
    <property type="protein sequence ID" value="SFQ51440.1"/>
    <property type="molecule type" value="Genomic_DNA"/>
</dbReference>
<keyword evidence="1" id="KW-0812">Transmembrane</keyword>
<dbReference type="GeneID" id="93710523"/>
<keyword evidence="1" id="KW-1133">Transmembrane helix</keyword>
<reference evidence="2 3" key="1">
    <citation type="submission" date="2016-10" db="EMBL/GenBank/DDBJ databases">
        <authorList>
            <person name="Varghese N."/>
            <person name="Submissions S."/>
        </authorList>
    </citation>
    <scope>NUCLEOTIDE SEQUENCE [LARGE SCALE GENOMIC DNA]</scope>
    <source>
        <strain evidence="2 3">DSM 13796</strain>
    </source>
</reference>
<comment type="caution">
    <text evidence="2">The sequence shown here is derived from an EMBL/GenBank/DDBJ whole genome shotgun (WGS) entry which is preliminary data.</text>
</comment>
<feature type="transmembrane region" description="Helical" evidence="1">
    <location>
        <begin position="90"/>
        <end position="113"/>
    </location>
</feature>
<organism evidence="2 3">
    <name type="scientific">Priestia endophytica DSM 13796</name>
    <dbReference type="NCBI Taxonomy" id="1121089"/>
    <lineage>
        <taxon>Bacteria</taxon>
        <taxon>Bacillati</taxon>
        <taxon>Bacillota</taxon>
        <taxon>Bacilli</taxon>
        <taxon>Bacillales</taxon>
        <taxon>Bacillaceae</taxon>
        <taxon>Priestia</taxon>
    </lineage>
</organism>
<feature type="transmembrane region" description="Helical" evidence="1">
    <location>
        <begin position="29"/>
        <end position="50"/>
    </location>
</feature>
<gene>
    <name evidence="2" type="ORF">SAMN02745910_01835</name>
</gene>
<feature type="transmembrane region" description="Helical" evidence="1">
    <location>
        <begin position="6"/>
        <end position="22"/>
    </location>
</feature>
<protein>
    <submittedName>
        <fullName evidence="2">Uncharacterized protein</fullName>
    </submittedName>
</protein>
<proteinExistence type="predicted"/>
<keyword evidence="1" id="KW-0472">Membrane</keyword>
<feature type="transmembrane region" description="Helical" evidence="1">
    <location>
        <begin position="125"/>
        <end position="142"/>
    </location>
</feature>
<dbReference type="RefSeq" id="WP_061804978.1">
    <property type="nucleotide sequence ID" value="NZ_FOXX01000003.1"/>
</dbReference>
<evidence type="ECO:0000313" key="3">
    <source>
        <dbReference type="Proteomes" id="UP000182762"/>
    </source>
</evidence>
<dbReference type="Proteomes" id="UP000182762">
    <property type="component" value="Unassembled WGS sequence"/>
</dbReference>
<feature type="transmembrane region" description="Helical" evidence="1">
    <location>
        <begin position="62"/>
        <end position="83"/>
    </location>
</feature>
<keyword evidence="3" id="KW-1185">Reference proteome</keyword>
<evidence type="ECO:0000313" key="2">
    <source>
        <dbReference type="EMBL" id="SFQ51440.1"/>
    </source>
</evidence>
<accession>A0A1I5Z4R3</accession>
<evidence type="ECO:0000256" key="1">
    <source>
        <dbReference type="SAM" id="Phobius"/>
    </source>
</evidence>
<sequence>MTAKIFLFIFLILPWFTLFFASSRTIKRFMPVTISTCFLMTIIFQIAYIYNWWVIEEYIVPWGYMTDVSFAYGIFAVGTFWIFRLTFHNFLLYTVVNLIMDIFMSFIMLPLLSLLGVAKYKNITFWQYALVIYGLSFVIYFYHKWQKKIFSTD</sequence>
<name>A0A1I5Z4R3_9BACI</name>